<dbReference type="Gene3D" id="3.40.50.300">
    <property type="entry name" value="P-loop containing nucleotide triphosphate hydrolases"/>
    <property type="match status" value="1"/>
</dbReference>
<feature type="non-terminal residue" evidence="1">
    <location>
        <position position="1"/>
    </location>
</feature>
<gene>
    <name evidence="1" type="ORF">Sradi_3650800</name>
</gene>
<reference evidence="1" key="1">
    <citation type="submission" date="2020-06" db="EMBL/GenBank/DDBJ databases">
        <authorList>
            <person name="Li T."/>
            <person name="Hu X."/>
            <person name="Zhang T."/>
            <person name="Song X."/>
            <person name="Zhang H."/>
            <person name="Dai N."/>
            <person name="Sheng W."/>
            <person name="Hou X."/>
            <person name="Wei L."/>
        </authorList>
    </citation>
    <scope>NUCLEOTIDE SEQUENCE</scope>
    <source>
        <strain evidence="1">G02</strain>
        <tissue evidence="1">Leaf</tissue>
    </source>
</reference>
<organism evidence="1">
    <name type="scientific">Sesamum radiatum</name>
    <name type="common">Black benniseed</name>
    <dbReference type="NCBI Taxonomy" id="300843"/>
    <lineage>
        <taxon>Eukaryota</taxon>
        <taxon>Viridiplantae</taxon>
        <taxon>Streptophyta</taxon>
        <taxon>Embryophyta</taxon>
        <taxon>Tracheophyta</taxon>
        <taxon>Spermatophyta</taxon>
        <taxon>Magnoliopsida</taxon>
        <taxon>eudicotyledons</taxon>
        <taxon>Gunneridae</taxon>
        <taxon>Pentapetalae</taxon>
        <taxon>asterids</taxon>
        <taxon>lamiids</taxon>
        <taxon>Lamiales</taxon>
        <taxon>Pedaliaceae</taxon>
        <taxon>Sesamum</taxon>
    </lineage>
</organism>
<sequence>RAIGVPEMDEFFRSQGLVNGETRAKLLKAAFNEIKMNTCKFSLSSSRKDFEDEGGIGGISIGLNATEVFLRRGGDAEDAWERWCWSRVPTLWLVSFAKEI</sequence>
<accession>A0AAW2QJK9</accession>
<reference evidence="1" key="2">
    <citation type="journal article" date="2024" name="Plant">
        <title>Genomic evolution and insights into agronomic trait innovations of Sesamum species.</title>
        <authorList>
            <person name="Miao H."/>
            <person name="Wang L."/>
            <person name="Qu L."/>
            <person name="Liu H."/>
            <person name="Sun Y."/>
            <person name="Le M."/>
            <person name="Wang Q."/>
            <person name="Wei S."/>
            <person name="Zheng Y."/>
            <person name="Lin W."/>
            <person name="Duan Y."/>
            <person name="Cao H."/>
            <person name="Xiong S."/>
            <person name="Wang X."/>
            <person name="Wei L."/>
            <person name="Li C."/>
            <person name="Ma Q."/>
            <person name="Ju M."/>
            <person name="Zhao R."/>
            <person name="Li G."/>
            <person name="Mu C."/>
            <person name="Tian Q."/>
            <person name="Mei H."/>
            <person name="Zhang T."/>
            <person name="Gao T."/>
            <person name="Zhang H."/>
        </authorList>
    </citation>
    <scope>NUCLEOTIDE SEQUENCE</scope>
    <source>
        <strain evidence="1">G02</strain>
    </source>
</reference>
<dbReference type="Gene3D" id="1.10.287.890">
    <property type="entry name" value="Crystal structure of tRNA isopentenylpyrophosphate transferase (bh2366) domain"/>
    <property type="match status" value="1"/>
</dbReference>
<dbReference type="EMBL" id="JACGWJ010000015">
    <property type="protein sequence ID" value="KAL0367607.1"/>
    <property type="molecule type" value="Genomic_DNA"/>
</dbReference>
<evidence type="ECO:0000313" key="1">
    <source>
        <dbReference type="EMBL" id="KAL0367607.1"/>
    </source>
</evidence>
<dbReference type="AlphaFoldDB" id="A0AAW2QJK9"/>
<protein>
    <submittedName>
        <fullName evidence="1">Adenylate isopentenyltransferase 5, chloroplastic</fullName>
    </submittedName>
</protein>
<dbReference type="InterPro" id="IPR027417">
    <property type="entry name" value="P-loop_NTPase"/>
</dbReference>
<comment type="caution">
    <text evidence="1">The sequence shown here is derived from an EMBL/GenBank/DDBJ whole genome shotgun (WGS) entry which is preliminary data.</text>
</comment>
<proteinExistence type="predicted"/>
<name>A0AAW2QJK9_SESRA</name>